<evidence type="ECO:0000313" key="4">
    <source>
        <dbReference type="Proteomes" id="UP000006727"/>
    </source>
</evidence>
<organism evidence="3 4">
    <name type="scientific">Physcomitrium patens</name>
    <name type="common">Spreading-leaved earth moss</name>
    <name type="synonym">Physcomitrella patens</name>
    <dbReference type="NCBI Taxonomy" id="3218"/>
    <lineage>
        <taxon>Eukaryota</taxon>
        <taxon>Viridiplantae</taxon>
        <taxon>Streptophyta</taxon>
        <taxon>Embryophyta</taxon>
        <taxon>Bryophyta</taxon>
        <taxon>Bryophytina</taxon>
        <taxon>Bryopsida</taxon>
        <taxon>Funariidae</taxon>
        <taxon>Funariales</taxon>
        <taxon>Funariaceae</taxon>
        <taxon>Physcomitrium</taxon>
    </lineage>
</organism>
<reference evidence="3 4" key="2">
    <citation type="journal article" date="2018" name="Plant J.">
        <title>The Physcomitrella patens chromosome-scale assembly reveals moss genome structure and evolution.</title>
        <authorList>
            <person name="Lang D."/>
            <person name="Ullrich K.K."/>
            <person name="Murat F."/>
            <person name="Fuchs J."/>
            <person name="Jenkins J."/>
            <person name="Haas F.B."/>
            <person name="Piednoel M."/>
            <person name="Gundlach H."/>
            <person name="Van Bel M."/>
            <person name="Meyberg R."/>
            <person name="Vives C."/>
            <person name="Morata J."/>
            <person name="Symeonidi A."/>
            <person name="Hiss M."/>
            <person name="Muchero W."/>
            <person name="Kamisugi Y."/>
            <person name="Saleh O."/>
            <person name="Blanc G."/>
            <person name="Decker E.L."/>
            <person name="van Gessel N."/>
            <person name="Grimwood J."/>
            <person name="Hayes R.D."/>
            <person name="Graham S.W."/>
            <person name="Gunter L.E."/>
            <person name="McDaniel S.F."/>
            <person name="Hoernstein S.N.W."/>
            <person name="Larsson A."/>
            <person name="Li F.W."/>
            <person name="Perroud P.F."/>
            <person name="Phillips J."/>
            <person name="Ranjan P."/>
            <person name="Rokshar D.S."/>
            <person name="Rothfels C.J."/>
            <person name="Schneider L."/>
            <person name="Shu S."/>
            <person name="Stevenson D.W."/>
            <person name="Thummler F."/>
            <person name="Tillich M."/>
            <person name="Villarreal Aguilar J.C."/>
            <person name="Widiez T."/>
            <person name="Wong G.K."/>
            <person name="Wymore A."/>
            <person name="Zhang Y."/>
            <person name="Zimmer A.D."/>
            <person name="Quatrano R.S."/>
            <person name="Mayer K.F.X."/>
            <person name="Goodstein D."/>
            <person name="Casacuberta J.M."/>
            <person name="Vandepoele K."/>
            <person name="Reski R."/>
            <person name="Cuming A.C."/>
            <person name="Tuskan G.A."/>
            <person name="Maumus F."/>
            <person name="Salse J."/>
            <person name="Schmutz J."/>
            <person name="Rensing S.A."/>
        </authorList>
    </citation>
    <scope>NUCLEOTIDE SEQUENCE [LARGE SCALE GENOMIC DNA]</scope>
    <source>
        <strain evidence="3 4">cv. Gransden 2004</strain>
    </source>
</reference>
<keyword evidence="1" id="KW-0472">Membrane</keyword>
<protein>
    <recommendedName>
        <fullName evidence="2">DDE-1 domain-containing protein</fullName>
    </recommendedName>
</protein>
<dbReference type="Gramene" id="Pp3c12_5590V3.1">
    <property type="protein sequence ID" value="PAC:32972810.CDS.1"/>
    <property type="gene ID" value="Pp3c12_5590"/>
</dbReference>
<dbReference type="Pfam" id="PF03184">
    <property type="entry name" value="DDE_1"/>
    <property type="match status" value="1"/>
</dbReference>
<proteinExistence type="predicted"/>
<name>A0A7I3ZQZ6_PHYPA</name>
<keyword evidence="1" id="KW-1133">Transmembrane helix</keyword>
<dbReference type="InterPro" id="IPR004875">
    <property type="entry name" value="DDE_SF_endonuclease_dom"/>
</dbReference>
<reference evidence="3 4" key="1">
    <citation type="journal article" date="2008" name="Science">
        <title>The Physcomitrella genome reveals evolutionary insights into the conquest of land by plants.</title>
        <authorList>
            <person name="Rensing S."/>
            <person name="Lang D."/>
            <person name="Zimmer A."/>
            <person name="Terry A."/>
            <person name="Salamov A."/>
            <person name="Shapiro H."/>
            <person name="Nishiyama T."/>
            <person name="Perroud P.-F."/>
            <person name="Lindquist E."/>
            <person name="Kamisugi Y."/>
            <person name="Tanahashi T."/>
            <person name="Sakakibara K."/>
            <person name="Fujita T."/>
            <person name="Oishi K."/>
            <person name="Shin-I T."/>
            <person name="Kuroki Y."/>
            <person name="Toyoda A."/>
            <person name="Suzuki Y."/>
            <person name="Hashimoto A."/>
            <person name="Yamaguchi K."/>
            <person name="Sugano A."/>
            <person name="Kohara Y."/>
            <person name="Fujiyama A."/>
            <person name="Anterola A."/>
            <person name="Aoki S."/>
            <person name="Ashton N."/>
            <person name="Barbazuk W.B."/>
            <person name="Barker E."/>
            <person name="Bennetzen J."/>
            <person name="Bezanilla M."/>
            <person name="Blankenship R."/>
            <person name="Cho S.H."/>
            <person name="Dutcher S."/>
            <person name="Estelle M."/>
            <person name="Fawcett J.A."/>
            <person name="Gundlach H."/>
            <person name="Hanada K."/>
            <person name="Heyl A."/>
            <person name="Hicks K.A."/>
            <person name="Hugh J."/>
            <person name="Lohr M."/>
            <person name="Mayer K."/>
            <person name="Melkozernov A."/>
            <person name="Murata T."/>
            <person name="Nelson D."/>
            <person name="Pils B."/>
            <person name="Prigge M."/>
            <person name="Reiss B."/>
            <person name="Renner T."/>
            <person name="Rombauts S."/>
            <person name="Rushton P."/>
            <person name="Sanderfoot A."/>
            <person name="Schween G."/>
            <person name="Shiu S.-H."/>
            <person name="Stueber K."/>
            <person name="Theodoulou F.L."/>
            <person name="Tu H."/>
            <person name="Van de Peer Y."/>
            <person name="Verrier P.J."/>
            <person name="Waters E."/>
            <person name="Wood A."/>
            <person name="Yang L."/>
            <person name="Cove D."/>
            <person name="Cuming A."/>
            <person name="Hasebe M."/>
            <person name="Lucas S."/>
            <person name="Mishler D.B."/>
            <person name="Reski R."/>
            <person name="Grigoriev I."/>
            <person name="Quatrano R.S."/>
            <person name="Boore J.L."/>
        </authorList>
    </citation>
    <scope>NUCLEOTIDE SEQUENCE [LARGE SCALE GENOMIC DNA]</scope>
    <source>
        <strain evidence="3 4">cv. Gransden 2004</strain>
    </source>
</reference>
<dbReference type="Proteomes" id="UP000006727">
    <property type="component" value="Chromosome 12"/>
</dbReference>
<evidence type="ECO:0000313" key="3">
    <source>
        <dbReference type="EnsemblPlants" id="PAC:32972810.CDS.1"/>
    </source>
</evidence>
<dbReference type="EMBL" id="ABEU02000012">
    <property type="status" value="NOT_ANNOTATED_CDS"/>
    <property type="molecule type" value="Genomic_DNA"/>
</dbReference>
<accession>A0A7I3ZQZ6</accession>
<dbReference type="AlphaFoldDB" id="A0A7I3ZQZ6"/>
<reference evidence="3" key="3">
    <citation type="submission" date="2020-12" db="UniProtKB">
        <authorList>
            <consortium name="EnsemblPlants"/>
        </authorList>
    </citation>
    <scope>IDENTIFICATION</scope>
</reference>
<keyword evidence="1" id="KW-0812">Transmembrane</keyword>
<keyword evidence="4" id="KW-1185">Reference proteome</keyword>
<feature type="domain" description="DDE-1" evidence="2">
    <location>
        <begin position="1"/>
        <end position="95"/>
    </location>
</feature>
<feature type="transmembrane region" description="Helical" evidence="1">
    <location>
        <begin position="40"/>
        <end position="61"/>
    </location>
</feature>
<evidence type="ECO:0000259" key="2">
    <source>
        <dbReference type="Pfam" id="PF03184"/>
    </source>
</evidence>
<dbReference type="GO" id="GO:0003676">
    <property type="term" value="F:nucleic acid binding"/>
    <property type="evidence" value="ECO:0007669"/>
    <property type="project" value="InterPro"/>
</dbReference>
<dbReference type="EnsemblPlants" id="Pp3c12_5590V3.1">
    <property type="protein sequence ID" value="PAC:32972810.CDS.1"/>
    <property type="gene ID" value="Pp3c12_5590"/>
</dbReference>
<dbReference type="InParanoid" id="A0A7I3ZQZ6"/>
<sequence length="103" mass="12462">MTSNLFSTSITYFVKCIYHEDEISIKKYHLLVLDRHNSYIMLQLAMFVYSISLDVVILPFYTSHFLEPWNILIFKPFKQFFGYYKHYWILHNLNRIATKDVLA</sequence>
<evidence type="ECO:0000256" key="1">
    <source>
        <dbReference type="SAM" id="Phobius"/>
    </source>
</evidence>